<dbReference type="OrthoDB" id="3758478at2759"/>
<evidence type="ECO:0008006" key="3">
    <source>
        <dbReference type="Google" id="ProtNLM"/>
    </source>
</evidence>
<protein>
    <recommendedName>
        <fullName evidence="3">SnoaL-like domain-containing protein</fullName>
    </recommendedName>
</protein>
<dbReference type="SUPFAM" id="SSF54427">
    <property type="entry name" value="NTF2-like"/>
    <property type="match status" value="1"/>
</dbReference>
<organism evidence="1 2">
    <name type="scientific">Panaeolus cyanescens</name>
    <dbReference type="NCBI Taxonomy" id="181874"/>
    <lineage>
        <taxon>Eukaryota</taxon>
        <taxon>Fungi</taxon>
        <taxon>Dikarya</taxon>
        <taxon>Basidiomycota</taxon>
        <taxon>Agaricomycotina</taxon>
        <taxon>Agaricomycetes</taxon>
        <taxon>Agaricomycetidae</taxon>
        <taxon>Agaricales</taxon>
        <taxon>Agaricineae</taxon>
        <taxon>Galeropsidaceae</taxon>
        <taxon>Panaeolus</taxon>
    </lineage>
</organism>
<evidence type="ECO:0000313" key="1">
    <source>
        <dbReference type="EMBL" id="PPR07094.1"/>
    </source>
</evidence>
<sequence>MANLSRSSSSSSTSSGYYFDPSMSSNMNFTIPDDPSPNLRAFLRYIDALHRWDFDDIMACFDDTLEHRILPQSLGRPVLNKKQYGEYFRGVHPIFKAWRVSSKGESVNGTPYSQEYALIIHFAPQVDANILPKMTLVKEFVDSAFSIKFFSEERAKMEKLKAEGKKP</sequence>
<reference evidence="1 2" key="1">
    <citation type="journal article" date="2018" name="Evol. Lett.">
        <title>Horizontal gene cluster transfer increased hallucinogenic mushroom diversity.</title>
        <authorList>
            <person name="Reynolds H.T."/>
            <person name="Vijayakumar V."/>
            <person name="Gluck-Thaler E."/>
            <person name="Korotkin H.B."/>
            <person name="Matheny P.B."/>
            <person name="Slot J.C."/>
        </authorList>
    </citation>
    <scope>NUCLEOTIDE SEQUENCE [LARGE SCALE GENOMIC DNA]</scope>
    <source>
        <strain evidence="1 2">2629</strain>
    </source>
</reference>
<evidence type="ECO:0000313" key="2">
    <source>
        <dbReference type="Proteomes" id="UP000284842"/>
    </source>
</evidence>
<keyword evidence="2" id="KW-1185">Reference proteome</keyword>
<dbReference type="InParanoid" id="A0A409YVP7"/>
<accession>A0A409YVP7</accession>
<dbReference type="EMBL" id="NHTK01000523">
    <property type="protein sequence ID" value="PPR07094.1"/>
    <property type="molecule type" value="Genomic_DNA"/>
</dbReference>
<dbReference type="Proteomes" id="UP000284842">
    <property type="component" value="Unassembled WGS sequence"/>
</dbReference>
<proteinExistence type="predicted"/>
<dbReference type="InterPro" id="IPR032710">
    <property type="entry name" value="NTF2-like_dom_sf"/>
</dbReference>
<dbReference type="AlphaFoldDB" id="A0A409YVP7"/>
<comment type="caution">
    <text evidence="1">The sequence shown here is derived from an EMBL/GenBank/DDBJ whole genome shotgun (WGS) entry which is preliminary data.</text>
</comment>
<name>A0A409YVP7_9AGAR</name>
<gene>
    <name evidence="1" type="ORF">CVT24_010915</name>
</gene>
<dbReference type="STRING" id="181874.A0A409YVP7"/>